<reference evidence="3" key="1">
    <citation type="submission" date="2022-08" db="UniProtKB">
        <authorList>
            <consortium name="EnsemblMetazoa"/>
        </authorList>
    </citation>
    <scope>IDENTIFICATION</scope>
    <source>
        <strain evidence="3">05x7-T-G4-1.051#20</strain>
    </source>
</reference>
<dbReference type="EnsemblMetazoa" id="G4843.4">
    <property type="protein sequence ID" value="G4843.4:cds"/>
    <property type="gene ID" value="G4843"/>
</dbReference>
<evidence type="ECO:0000313" key="4">
    <source>
        <dbReference type="Proteomes" id="UP000005408"/>
    </source>
</evidence>
<keyword evidence="4" id="KW-1185">Reference proteome</keyword>
<dbReference type="SUPFAM" id="SSF56436">
    <property type="entry name" value="C-type lectin-like"/>
    <property type="match status" value="1"/>
</dbReference>
<proteinExistence type="predicted"/>
<sequence>MSELPDPCQSFSHYNRAPWPQFSTNQNITDVHSSAVVLKGVYLNWKEANEACRLIKFSQLKTEYKTFIDDMVVERTKPPNSGYWIQDAVTEFSVVNKGCQKNVNVLGSTTIENNRLLNCFQFCQNNANTTTIGVKGNNCSCLASLTSDTYLPIDNCDIPCVWEDRLCEMATFFSVFERQDSIGTLGGFQIEECISIESGRAYKLNCSSQNMYICQKNDILIDIRDKVTWMEAVSKCAKQNQTLAYYLPTHEKYRRLHSSRYWIGIRQFYQIETVKQGSSSCPVIRRYNRDDIIVENLNCDEEKKYICSEELTSPQRSHHTRSIVNNNAYEPTTTPQIELTKSSNEQESQIHEIGETRKSFLAKDSSDSSSSNVVGIVIGVLATVAILLLVFVCLYKRRRNNLRSAYHSPVVEYATQQRRDSKQSQTRSVKSSPLKPVRRSKKANPDSLVSGTEYENIVLTFEDPSTISRVVSSTSTDKTEIPKEEENYDVMNAENKTTSSNVISQNVYGFSPPEGEYDVMNRENRNVDEFNPDYDHM</sequence>
<organism evidence="3 4">
    <name type="scientific">Magallana gigas</name>
    <name type="common">Pacific oyster</name>
    <name type="synonym">Crassostrea gigas</name>
    <dbReference type="NCBI Taxonomy" id="29159"/>
    <lineage>
        <taxon>Eukaryota</taxon>
        <taxon>Metazoa</taxon>
        <taxon>Spiralia</taxon>
        <taxon>Lophotrochozoa</taxon>
        <taxon>Mollusca</taxon>
        <taxon>Bivalvia</taxon>
        <taxon>Autobranchia</taxon>
        <taxon>Pteriomorphia</taxon>
        <taxon>Ostreida</taxon>
        <taxon>Ostreoidea</taxon>
        <taxon>Ostreidae</taxon>
        <taxon>Magallana</taxon>
    </lineage>
</organism>
<dbReference type="Proteomes" id="UP000005408">
    <property type="component" value="Unassembled WGS sequence"/>
</dbReference>
<dbReference type="Gene3D" id="3.10.100.10">
    <property type="entry name" value="Mannose-Binding Protein A, subunit A"/>
    <property type="match status" value="1"/>
</dbReference>
<dbReference type="AlphaFoldDB" id="A0A8W8N9B3"/>
<feature type="transmembrane region" description="Helical" evidence="2">
    <location>
        <begin position="373"/>
        <end position="395"/>
    </location>
</feature>
<accession>A0A8W8N9B3</accession>
<keyword evidence="2" id="KW-0812">Transmembrane</keyword>
<evidence type="ECO:0000256" key="1">
    <source>
        <dbReference type="SAM" id="MobiDB-lite"/>
    </source>
</evidence>
<dbReference type="CDD" id="cd00037">
    <property type="entry name" value="CLECT"/>
    <property type="match status" value="1"/>
</dbReference>
<feature type="region of interest" description="Disordered" evidence="1">
    <location>
        <begin position="413"/>
        <end position="448"/>
    </location>
</feature>
<evidence type="ECO:0000256" key="2">
    <source>
        <dbReference type="SAM" id="Phobius"/>
    </source>
</evidence>
<keyword evidence="2" id="KW-0472">Membrane</keyword>
<evidence type="ECO:0000313" key="3">
    <source>
        <dbReference type="EnsemblMetazoa" id="G4843.4:cds"/>
    </source>
</evidence>
<dbReference type="InterPro" id="IPR016186">
    <property type="entry name" value="C-type_lectin-like/link_sf"/>
</dbReference>
<name>A0A8W8N9B3_MAGGI</name>
<protein>
    <recommendedName>
        <fullName evidence="5">C-type lectin domain-containing protein</fullName>
    </recommendedName>
</protein>
<dbReference type="InterPro" id="IPR016187">
    <property type="entry name" value="CTDL_fold"/>
</dbReference>
<evidence type="ECO:0008006" key="5">
    <source>
        <dbReference type="Google" id="ProtNLM"/>
    </source>
</evidence>
<keyword evidence="2" id="KW-1133">Transmembrane helix</keyword>